<proteinExistence type="predicted"/>
<dbReference type="Proteomes" id="UP000518206">
    <property type="component" value="Unassembled WGS sequence"/>
</dbReference>
<evidence type="ECO:0000313" key="2">
    <source>
        <dbReference type="Proteomes" id="UP000518206"/>
    </source>
</evidence>
<sequence>MPTTTALPALDNAWAIPIFNLGAKVRAAAAPLVDDDGAWETAEAGQTPIRTGYAAARRTASAGQYAAHLLRLRAIDRVERGRAEPWTLALATATTAINSWDWDERMQAALDLRRTFKHVPDDEHDDAVRQTRLVSAWLTHAGNRQLVPSTAHLAGYALDHTPLTPTTLAAAWYATHGPRLLLELSALGPARSEVLLRHAVRGVDAAHILTLAEIAGRAGVARAILDDWLSDDR</sequence>
<dbReference type="AlphaFoldDB" id="A0A7W4UCK8"/>
<protein>
    <submittedName>
        <fullName evidence="1">Uncharacterized protein</fullName>
    </submittedName>
</protein>
<dbReference type="RefSeq" id="WP_183294345.1">
    <property type="nucleotide sequence ID" value="NZ_JACHVX010000001.1"/>
</dbReference>
<name>A0A7W4UCK8_9CELL</name>
<gene>
    <name evidence="1" type="ORF">FHR80_000198</name>
</gene>
<accession>A0A7W4UCK8</accession>
<comment type="caution">
    <text evidence="1">The sequence shown here is derived from an EMBL/GenBank/DDBJ whole genome shotgun (WGS) entry which is preliminary data.</text>
</comment>
<dbReference type="EMBL" id="JACHVX010000001">
    <property type="protein sequence ID" value="MBB2921304.1"/>
    <property type="molecule type" value="Genomic_DNA"/>
</dbReference>
<reference evidence="1 2" key="1">
    <citation type="submission" date="2020-08" db="EMBL/GenBank/DDBJ databases">
        <title>The Agave Microbiome: Exploring the role of microbial communities in plant adaptations to desert environments.</title>
        <authorList>
            <person name="Partida-Martinez L.P."/>
        </authorList>
    </citation>
    <scope>NUCLEOTIDE SEQUENCE [LARGE SCALE GENOMIC DNA]</scope>
    <source>
        <strain evidence="1 2">RAS26</strain>
    </source>
</reference>
<evidence type="ECO:0000313" key="1">
    <source>
        <dbReference type="EMBL" id="MBB2921304.1"/>
    </source>
</evidence>
<reference evidence="1 2" key="2">
    <citation type="submission" date="2020-08" db="EMBL/GenBank/DDBJ databases">
        <authorList>
            <person name="Partida-Martinez L."/>
            <person name="Huntemann M."/>
            <person name="Clum A."/>
            <person name="Wang J."/>
            <person name="Palaniappan K."/>
            <person name="Ritter S."/>
            <person name="Chen I.-M."/>
            <person name="Stamatis D."/>
            <person name="Reddy T."/>
            <person name="O'Malley R."/>
            <person name="Daum C."/>
            <person name="Shapiro N."/>
            <person name="Ivanova N."/>
            <person name="Kyrpides N."/>
            <person name="Woyke T."/>
        </authorList>
    </citation>
    <scope>NUCLEOTIDE SEQUENCE [LARGE SCALE GENOMIC DNA]</scope>
    <source>
        <strain evidence="1 2">RAS26</strain>
    </source>
</reference>
<organism evidence="1 2">
    <name type="scientific">Cellulomonas cellasea</name>
    <dbReference type="NCBI Taxonomy" id="43670"/>
    <lineage>
        <taxon>Bacteria</taxon>
        <taxon>Bacillati</taxon>
        <taxon>Actinomycetota</taxon>
        <taxon>Actinomycetes</taxon>
        <taxon>Micrococcales</taxon>
        <taxon>Cellulomonadaceae</taxon>
        <taxon>Cellulomonas</taxon>
    </lineage>
</organism>